<dbReference type="Proteomes" id="UP000315115">
    <property type="component" value="Chromosome 1"/>
</dbReference>
<accession>A0A510I988</accession>
<sequence length="79" mass="8997">MASDRFHCLSGRNRVSRGSCLKQIKENEIDIYVPESKTFVDLWGFEKSAKLAVDGINEDIVSRQSISQFQRSTTKAIFL</sequence>
<dbReference type="RefSeq" id="WP_143692518.1">
    <property type="nucleotide sequence ID" value="NZ_AP019798.1"/>
</dbReference>
<evidence type="ECO:0000313" key="2">
    <source>
        <dbReference type="Proteomes" id="UP000315115"/>
    </source>
</evidence>
<dbReference type="AlphaFoldDB" id="A0A510I988"/>
<protein>
    <submittedName>
        <fullName evidence="1">Uncharacterized protein</fullName>
    </submittedName>
</protein>
<gene>
    <name evidence="1" type="ORF">VroAM7_15630</name>
</gene>
<proteinExistence type="predicted"/>
<evidence type="ECO:0000313" key="1">
    <source>
        <dbReference type="EMBL" id="BBL88910.1"/>
    </source>
</evidence>
<name>A0A510I988_9VIBR</name>
<reference evidence="2" key="1">
    <citation type="submission" date="2019-07" db="EMBL/GenBank/DDBJ databases">
        <title>Complete Genome Sequences of Vibrion rotiferianus strain AM7.</title>
        <authorList>
            <person name="Miyazaki K."/>
            <person name="Wiseschart A."/>
            <person name="Pootanakit K."/>
            <person name="Ishimori K."/>
            <person name="Kitahara K."/>
        </authorList>
    </citation>
    <scope>NUCLEOTIDE SEQUENCE [LARGE SCALE GENOMIC DNA]</scope>
    <source>
        <strain evidence="2">AM7</strain>
    </source>
</reference>
<organism evidence="1 2">
    <name type="scientific">Vibrio rotiferianus</name>
    <dbReference type="NCBI Taxonomy" id="190895"/>
    <lineage>
        <taxon>Bacteria</taxon>
        <taxon>Pseudomonadati</taxon>
        <taxon>Pseudomonadota</taxon>
        <taxon>Gammaproteobacteria</taxon>
        <taxon>Vibrionales</taxon>
        <taxon>Vibrionaceae</taxon>
        <taxon>Vibrio</taxon>
    </lineage>
</organism>
<dbReference type="EMBL" id="AP019798">
    <property type="protein sequence ID" value="BBL88910.1"/>
    <property type="molecule type" value="Genomic_DNA"/>
</dbReference>